<dbReference type="EMBL" id="JACNJZ010000036">
    <property type="protein sequence ID" value="MBC8316474.1"/>
    <property type="molecule type" value="Genomic_DNA"/>
</dbReference>
<dbReference type="InterPro" id="IPR054828">
    <property type="entry name" value="Vit_B12_bind_prot"/>
</dbReference>
<dbReference type="Pfam" id="PF01497">
    <property type="entry name" value="Peripla_BP_2"/>
    <property type="match status" value="1"/>
</dbReference>
<feature type="domain" description="Fe/B12 periplasmic-binding" evidence="3">
    <location>
        <begin position="46"/>
        <end position="297"/>
    </location>
</feature>
<accession>A0A8J6TAK2</accession>
<dbReference type="PANTHER" id="PTHR30535">
    <property type="entry name" value="VITAMIN B12-BINDING PROTEIN"/>
    <property type="match status" value="1"/>
</dbReference>
<reference evidence="4 5" key="1">
    <citation type="submission" date="2020-08" db="EMBL/GenBank/DDBJ databases">
        <title>Bridging the membrane lipid divide: bacteria of the FCB group superphylum have the potential to synthesize archaeal ether lipids.</title>
        <authorList>
            <person name="Villanueva L."/>
            <person name="Von Meijenfeldt F.A.B."/>
            <person name="Westbye A.B."/>
            <person name="Yadav S."/>
            <person name="Hopmans E.C."/>
            <person name="Dutilh B.E."/>
            <person name="Sinninghe Damste J.S."/>
        </authorList>
    </citation>
    <scope>NUCLEOTIDE SEQUENCE [LARGE SCALE GENOMIC DNA]</scope>
    <source>
        <strain evidence="4">NIOZ-UU47</strain>
    </source>
</reference>
<dbReference type="GO" id="GO:0071281">
    <property type="term" value="P:cellular response to iron ion"/>
    <property type="evidence" value="ECO:0007669"/>
    <property type="project" value="TreeGrafter"/>
</dbReference>
<dbReference type="PANTHER" id="PTHR30535:SF34">
    <property type="entry name" value="MOLYBDATE-BINDING PROTEIN MOLA"/>
    <property type="match status" value="1"/>
</dbReference>
<comment type="caution">
    <text evidence="4">The sequence shown here is derived from an EMBL/GenBank/DDBJ whole genome shotgun (WGS) entry which is preliminary data.</text>
</comment>
<dbReference type="Gene3D" id="3.40.50.1980">
    <property type="entry name" value="Nitrogenase molybdenum iron protein domain"/>
    <property type="match status" value="2"/>
</dbReference>
<dbReference type="CDD" id="cd01144">
    <property type="entry name" value="BtuF"/>
    <property type="match status" value="1"/>
</dbReference>
<feature type="chain" id="PRO_5035284972" evidence="2">
    <location>
        <begin position="28"/>
        <end position="308"/>
    </location>
</feature>
<evidence type="ECO:0000313" key="5">
    <source>
        <dbReference type="Proteomes" id="UP000614424"/>
    </source>
</evidence>
<dbReference type="SUPFAM" id="SSF53807">
    <property type="entry name" value="Helical backbone' metal receptor"/>
    <property type="match status" value="1"/>
</dbReference>
<keyword evidence="1 2" id="KW-0732">Signal</keyword>
<evidence type="ECO:0000256" key="2">
    <source>
        <dbReference type="SAM" id="SignalP"/>
    </source>
</evidence>
<gene>
    <name evidence="4" type="ORF">H8E41_01115</name>
</gene>
<evidence type="ECO:0000256" key="1">
    <source>
        <dbReference type="ARBA" id="ARBA00022729"/>
    </source>
</evidence>
<proteinExistence type="predicted"/>
<dbReference type="NCBIfam" id="NF038402">
    <property type="entry name" value="TroA_like"/>
    <property type="match status" value="1"/>
</dbReference>
<name>A0A8J6TAK2_9BACT</name>
<dbReference type="InterPro" id="IPR050902">
    <property type="entry name" value="ABC_Transporter_SBP"/>
</dbReference>
<sequence length="308" mass="34138">MQIKNSFFLKIFALVFAFSLAQSSAHARELIDQVGRSVNVPEEPRRIVSLMPSVTEMVYDLGAGDLLVGATLYATFPPEALSLPRVGSYNHLDVEKIVRLQPDLCLAVRDGNPIHIVDKLVALGVPVFVLDPRTLEEIKESVFLLGRALGMEKNAAIIAVDMDRRLAAIDNTVKLARFSPKVFFQIDAAPIISAGSNTFIDRLIVRAGGINMASGPKPYPRFSWEDILKMQPELVIIASMAGGHTTEELKAGWEKWPQIPAVKNNRLYVVDADLFDRPIPRLIDGLERLLEILHPELKSTAISKHQTQ</sequence>
<dbReference type="InterPro" id="IPR002491">
    <property type="entry name" value="ABC_transptr_periplasmic_BD"/>
</dbReference>
<organism evidence="4 5">
    <name type="scientific">Candidatus Desulfobia pelagia</name>
    <dbReference type="NCBI Taxonomy" id="2841692"/>
    <lineage>
        <taxon>Bacteria</taxon>
        <taxon>Pseudomonadati</taxon>
        <taxon>Thermodesulfobacteriota</taxon>
        <taxon>Desulfobulbia</taxon>
        <taxon>Desulfobulbales</taxon>
        <taxon>Desulfobulbaceae</taxon>
        <taxon>Candidatus Desulfobia</taxon>
    </lineage>
</organism>
<protein>
    <submittedName>
        <fullName evidence="4">Cobalamin-binding protein</fullName>
    </submittedName>
</protein>
<feature type="signal peptide" evidence="2">
    <location>
        <begin position="1"/>
        <end position="27"/>
    </location>
</feature>
<dbReference type="AlphaFoldDB" id="A0A8J6TAK2"/>
<evidence type="ECO:0000259" key="3">
    <source>
        <dbReference type="PROSITE" id="PS50983"/>
    </source>
</evidence>
<dbReference type="PROSITE" id="PS50983">
    <property type="entry name" value="FE_B12_PBP"/>
    <property type="match status" value="1"/>
</dbReference>
<dbReference type="Proteomes" id="UP000614424">
    <property type="component" value="Unassembled WGS sequence"/>
</dbReference>
<evidence type="ECO:0000313" key="4">
    <source>
        <dbReference type="EMBL" id="MBC8316474.1"/>
    </source>
</evidence>